<comment type="caution">
    <text evidence="4">The sequence shown here is derived from an EMBL/GenBank/DDBJ whole genome shotgun (WGS) entry which is preliminary data.</text>
</comment>
<dbReference type="Gene3D" id="3.40.50.80">
    <property type="entry name" value="Nucleotide-binding domain of ferredoxin-NADP reductase (FNR) module"/>
    <property type="match status" value="1"/>
</dbReference>
<dbReference type="InterPro" id="IPR001433">
    <property type="entry name" value="OxRdtase_FAD/NAD-bd"/>
</dbReference>
<proteinExistence type="predicted"/>
<gene>
    <name evidence="4" type="ORF">FBZ90_11777</name>
</gene>
<feature type="domain" description="FAD-binding FR-type" evidence="3">
    <location>
        <begin position="5"/>
        <end position="106"/>
    </location>
</feature>
<evidence type="ECO:0000259" key="3">
    <source>
        <dbReference type="PROSITE" id="PS51384"/>
    </source>
</evidence>
<dbReference type="PROSITE" id="PS51384">
    <property type="entry name" value="FAD_FR"/>
    <property type="match status" value="1"/>
</dbReference>
<dbReference type="GO" id="GO:0008168">
    <property type="term" value="F:methyltransferase activity"/>
    <property type="evidence" value="ECO:0007669"/>
    <property type="project" value="UniProtKB-KW"/>
</dbReference>
<accession>A0A560GR61</accession>
<dbReference type="PRINTS" id="PR00409">
    <property type="entry name" value="PHDIOXRDTASE"/>
</dbReference>
<dbReference type="SUPFAM" id="SSF54292">
    <property type="entry name" value="2Fe-2S ferredoxin-like"/>
    <property type="match status" value="1"/>
</dbReference>
<feature type="domain" description="2Fe-2S ferredoxin-type" evidence="2">
    <location>
        <begin position="234"/>
        <end position="324"/>
    </location>
</feature>
<dbReference type="InterPro" id="IPR012675">
    <property type="entry name" value="Beta-grasp_dom_sf"/>
</dbReference>
<dbReference type="Proteomes" id="UP000315751">
    <property type="component" value="Unassembled WGS sequence"/>
</dbReference>
<keyword evidence="4" id="KW-0489">Methyltransferase</keyword>
<dbReference type="RefSeq" id="WP_145735441.1">
    <property type="nucleotide sequence ID" value="NZ_VITR01000017.1"/>
</dbReference>
<dbReference type="PANTHER" id="PTHR47354:SF2">
    <property type="entry name" value="BLR2392 PROTEIN"/>
    <property type="match status" value="1"/>
</dbReference>
<keyword evidence="5" id="KW-1185">Reference proteome</keyword>
<dbReference type="InterPro" id="IPR001709">
    <property type="entry name" value="Flavoprot_Pyr_Nucl_cyt_Rdtase"/>
</dbReference>
<dbReference type="Gene3D" id="3.10.20.30">
    <property type="match status" value="1"/>
</dbReference>
<sequence>MGFKVEWGLARLVAIRDVADGIRQFDIQPDFSVPAYGPGSHIQVQVLINGQPDVRHYSLVGEPDDRLLRIAVKRLPDSRGGSVYMWGLAPGARLTISAPLNHFDLSAGRPDYLLIAGGIGITPLYAMARALARRAAPVRLLYGVRRAADLAFAEELRALLGDRLRVFVDAEGQTMDFAAELASVAPGGEVYSCGPAPMMAAARQAWQALGRPASDFRLETFGAGGGTVAQPFVARVPRLDLEVTVRPDQTLLSALQEAGADLMYDCRRGECGLCALDVLDVSGGRLDHRDVFLSDHQKAEGHQMCVCVSRATGGTVTLDTGHRTS</sequence>
<dbReference type="CDD" id="cd00207">
    <property type="entry name" value="fer2"/>
    <property type="match status" value="1"/>
</dbReference>
<protein>
    <submittedName>
        <fullName evidence="4">Vanillate demethylase subunit B</fullName>
    </submittedName>
</protein>
<dbReference type="PANTHER" id="PTHR47354">
    <property type="entry name" value="NADH OXIDOREDUCTASE HCR"/>
    <property type="match status" value="1"/>
</dbReference>
<evidence type="ECO:0000313" key="5">
    <source>
        <dbReference type="Proteomes" id="UP000315751"/>
    </source>
</evidence>
<dbReference type="OrthoDB" id="9792185at2"/>
<dbReference type="PROSITE" id="PS51085">
    <property type="entry name" value="2FE2S_FER_2"/>
    <property type="match status" value="1"/>
</dbReference>
<dbReference type="InterPro" id="IPR036010">
    <property type="entry name" value="2Fe-2S_ferredoxin-like_sf"/>
</dbReference>
<dbReference type="CDD" id="cd06185">
    <property type="entry name" value="PDR_like"/>
    <property type="match status" value="1"/>
</dbReference>
<evidence type="ECO:0000259" key="2">
    <source>
        <dbReference type="PROSITE" id="PS51085"/>
    </source>
</evidence>
<name>A0A560GR61_9PROT</name>
<dbReference type="AlphaFoldDB" id="A0A560GR61"/>
<dbReference type="EMBL" id="VITR01000017">
    <property type="protein sequence ID" value="TWB36516.1"/>
    <property type="molecule type" value="Genomic_DNA"/>
</dbReference>
<dbReference type="InterPro" id="IPR001041">
    <property type="entry name" value="2Fe-2S_ferredoxin-type"/>
</dbReference>
<dbReference type="InterPro" id="IPR050415">
    <property type="entry name" value="MRET"/>
</dbReference>
<reference evidence="4 5" key="1">
    <citation type="submission" date="2019-06" db="EMBL/GenBank/DDBJ databases">
        <title>Genomic Encyclopedia of Type Strains, Phase IV (KMG-V): Genome sequencing to study the core and pangenomes of soil and plant-associated prokaryotes.</title>
        <authorList>
            <person name="Whitman W."/>
        </authorList>
    </citation>
    <scope>NUCLEOTIDE SEQUENCE [LARGE SCALE GENOMIC DNA]</scope>
    <source>
        <strain evidence="4 5">BR 11622</strain>
    </source>
</reference>
<dbReference type="Pfam" id="PF00111">
    <property type="entry name" value="Fer2"/>
    <property type="match status" value="1"/>
</dbReference>
<evidence type="ECO:0000313" key="4">
    <source>
        <dbReference type="EMBL" id="TWB36516.1"/>
    </source>
</evidence>
<dbReference type="Pfam" id="PF00175">
    <property type="entry name" value="NAD_binding_1"/>
    <property type="match status" value="1"/>
</dbReference>
<dbReference type="InterPro" id="IPR017938">
    <property type="entry name" value="Riboflavin_synthase-like_b-brl"/>
</dbReference>
<dbReference type="InterPro" id="IPR017927">
    <property type="entry name" value="FAD-bd_FR_type"/>
</dbReference>
<dbReference type="GO" id="GO:0032259">
    <property type="term" value="P:methylation"/>
    <property type="evidence" value="ECO:0007669"/>
    <property type="project" value="UniProtKB-KW"/>
</dbReference>
<comment type="cofactor">
    <cofactor evidence="1">
        <name>[2Fe-2S] cluster</name>
        <dbReference type="ChEBI" id="CHEBI:190135"/>
    </cofactor>
</comment>
<dbReference type="PROSITE" id="PS00197">
    <property type="entry name" value="2FE2S_FER_1"/>
    <property type="match status" value="1"/>
</dbReference>
<dbReference type="Gene3D" id="2.40.30.10">
    <property type="entry name" value="Translation factors"/>
    <property type="match status" value="1"/>
</dbReference>
<dbReference type="GO" id="GO:0016491">
    <property type="term" value="F:oxidoreductase activity"/>
    <property type="evidence" value="ECO:0007669"/>
    <property type="project" value="InterPro"/>
</dbReference>
<dbReference type="PRINTS" id="PR00371">
    <property type="entry name" value="FPNCR"/>
</dbReference>
<dbReference type="InterPro" id="IPR006058">
    <property type="entry name" value="2Fe2S_fd_BS"/>
</dbReference>
<dbReference type="GO" id="GO:0051537">
    <property type="term" value="F:2 iron, 2 sulfur cluster binding"/>
    <property type="evidence" value="ECO:0007669"/>
    <property type="project" value="InterPro"/>
</dbReference>
<organism evidence="4 5">
    <name type="scientific">Nitrospirillum amazonense</name>
    <dbReference type="NCBI Taxonomy" id="28077"/>
    <lineage>
        <taxon>Bacteria</taxon>
        <taxon>Pseudomonadati</taxon>
        <taxon>Pseudomonadota</taxon>
        <taxon>Alphaproteobacteria</taxon>
        <taxon>Rhodospirillales</taxon>
        <taxon>Azospirillaceae</taxon>
        <taxon>Nitrospirillum</taxon>
    </lineage>
</organism>
<keyword evidence="4" id="KW-0808">Transferase</keyword>
<evidence type="ECO:0000256" key="1">
    <source>
        <dbReference type="ARBA" id="ARBA00034078"/>
    </source>
</evidence>
<dbReference type="InterPro" id="IPR039261">
    <property type="entry name" value="FNR_nucleotide-bd"/>
</dbReference>
<dbReference type="SUPFAM" id="SSF52343">
    <property type="entry name" value="Ferredoxin reductase-like, C-terminal NADP-linked domain"/>
    <property type="match status" value="1"/>
</dbReference>
<dbReference type="SUPFAM" id="SSF63380">
    <property type="entry name" value="Riboflavin synthase domain-like"/>
    <property type="match status" value="1"/>
</dbReference>